<evidence type="ECO:0000313" key="4">
    <source>
        <dbReference type="Proteomes" id="UP000270924"/>
    </source>
</evidence>
<sequence>DDINTQKTVPKLDFQQNALQPPHDAFTLRRHPTEVNKRRKSGGGEVSHMILPKKSLSPKYACHVKLQQILRTHYLPSKIMLYRSTCNATHTSARQRARARITHLFCFRDAFACSIHKNTPKRCMGRLTENEQNNEERRETHRNSQSLLHCQRTTHALYFRRDDASVANNTCNRPIDRYLAVLGTVS</sequence>
<dbReference type="EMBL" id="ADBV01012853">
    <property type="protein sequence ID" value="EJW74099.1"/>
    <property type="molecule type" value="Genomic_DNA"/>
</dbReference>
<evidence type="ECO:0000313" key="3">
    <source>
        <dbReference type="Proteomes" id="UP000004810"/>
    </source>
</evidence>
<protein>
    <submittedName>
        <fullName evidence="1">Uncharacterized protein</fullName>
    </submittedName>
</protein>
<reference evidence="3" key="1">
    <citation type="submission" date="2012-08" db="EMBL/GenBank/DDBJ databases">
        <title>The Genome Sequence of Wuchereria bancrofti.</title>
        <authorList>
            <person name="Nutman T.B."/>
            <person name="Fink D.L."/>
            <person name="Russ C."/>
            <person name="Young S."/>
            <person name="Zeng Q."/>
            <person name="Koehrsen M."/>
            <person name="Alvarado L."/>
            <person name="Berlin A."/>
            <person name="Chapman S.B."/>
            <person name="Chen Z."/>
            <person name="Freedman E."/>
            <person name="Gellesch M."/>
            <person name="Goldberg J."/>
            <person name="Griggs A."/>
            <person name="Gujja S."/>
            <person name="Heilman E.R."/>
            <person name="Heiman D."/>
            <person name="Hepburn T."/>
            <person name="Howarth C."/>
            <person name="Jen D."/>
            <person name="Larson L."/>
            <person name="Lewis B."/>
            <person name="Mehta T."/>
            <person name="Park D."/>
            <person name="Pearson M."/>
            <person name="Roberts A."/>
            <person name="Saif S."/>
            <person name="Shea T."/>
            <person name="Shenoy N."/>
            <person name="Sisk P."/>
            <person name="Stolte C."/>
            <person name="Sykes S."/>
            <person name="Walk T."/>
            <person name="White J."/>
            <person name="Yandava C."/>
            <person name="Haas B."/>
            <person name="Henn M.R."/>
            <person name="Nusbaum C."/>
            <person name="Birren B."/>
        </authorList>
    </citation>
    <scope>NUCLEOTIDE SEQUENCE [LARGE SCALE GENOMIC DNA]</scope>
    <source>
        <strain evidence="3">NA</strain>
    </source>
</reference>
<dbReference type="Proteomes" id="UP000004810">
    <property type="component" value="Unassembled WGS sequence"/>
</dbReference>
<evidence type="ECO:0000313" key="2">
    <source>
        <dbReference type="EMBL" id="VDM19479.1"/>
    </source>
</evidence>
<feature type="non-terminal residue" evidence="1">
    <location>
        <position position="1"/>
    </location>
</feature>
<dbReference type="EMBL" id="UYWW01012190">
    <property type="protein sequence ID" value="VDM19479.1"/>
    <property type="molecule type" value="Genomic_DNA"/>
</dbReference>
<name>J9EFC7_WUCBA</name>
<reference evidence="1" key="2">
    <citation type="submission" date="2012-08" db="EMBL/GenBank/DDBJ databases">
        <title>The Genome Sequence of Wuchereria bancrofti.</title>
        <authorList>
            <consortium name="The Broad Institute Genome Sequencing Platform"/>
            <consortium name="Broad Institute Genome Sequencing Center for Infectious Disease"/>
            <person name="Nutman T.B."/>
            <person name="Fink D.L."/>
            <person name="Russ C."/>
            <person name="Young S."/>
            <person name="Zeng Q."/>
            <person name="Koehrsen M."/>
            <person name="Alvarado L."/>
            <person name="Berlin A."/>
            <person name="Borenstein D."/>
            <person name="Chapman S.B."/>
            <person name="Chen Z."/>
            <person name="Engels R."/>
            <person name="Freedman E."/>
            <person name="Gellesch M."/>
            <person name="Goldberg J."/>
            <person name="Griggs A."/>
            <person name="Gujja S."/>
            <person name="Heilman E.R."/>
            <person name="Heiman D."/>
            <person name="Hepburn T."/>
            <person name="Howarth C."/>
            <person name="Jen D."/>
            <person name="Larson L."/>
            <person name="Lewis B."/>
            <person name="Mehta T."/>
            <person name="Park D."/>
            <person name="Pearson M."/>
            <person name="Richards J."/>
            <person name="Roberts A."/>
            <person name="Saif S."/>
            <person name="Shea T."/>
            <person name="Shenoy N."/>
            <person name="Sisk P."/>
            <person name="Stolte C."/>
            <person name="Sykes S."/>
            <person name="Walk T."/>
            <person name="White J."/>
            <person name="Yandava C."/>
            <person name="Haas B."/>
            <person name="Henn M.R."/>
            <person name="Nusbaum C."/>
            <person name="Birren B."/>
        </authorList>
    </citation>
    <scope>NUCLEOTIDE SEQUENCE</scope>
</reference>
<dbReference type="Proteomes" id="UP000270924">
    <property type="component" value="Unassembled WGS sequence"/>
</dbReference>
<keyword evidence="4" id="KW-1185">Reference proteome</keyword>
<proteinExistence type="predicted"/>
<reference evidence="2 4" key="3">
    <citation type="submission" date="2018-11" db="EMBL/GenBank/DDBJ databases">
        <authorList>
            <consortium name="Pathogen Informatics"/>
        </authorList>
    </citation>
    <scope>NUCLEOTIDE SEQUENCE [LARGE SCALE GENOMIC DNA]</scope>
</reference>
<gene>
    <name evidence="2" type="ORF">WBA_LOCUS10588</name>
    <name evidence="1" type="ORF">WUBG_14994</name>
</gene>
<accession>J9EFC7</accession>
<dbReference type="InParanoid" id="J9EFC7"/>
<evidence type="ECO:0000313" key="1">
    <source>
        <dbReference type="EMBL" id="EJW74099.1"/>
    </source>
</evidence>
<dbReference type="AlphaFoldDB" id="J9EFC7"/>
<organism evidence="1 3">
    <name type="scientific">Wuchereria bancrofti</name>
    <dbReference type="NCBI Taxonomy" id="6293"/>
    <lineage>
        <taxon>Eukaryota</taxon>
        <taxon>Metazoa</taxon>
        <taxon>Ecdysozoa</taxon>
        <taxon>Nematoda</taxon>
        <taxon>Chromadorea</taxon>
        <taxon>Rhabditida</taxon>
        <taxon>Spirurina</taxon>
        <taxon>Spiruromorpha</taxon>
        <taxon>Filarioidea</taxon>
        <taxon>Onchocercidae</taxon>
        <taxon>Wuchereria</taxon>
    </lineage>
</organism>